<accession>A0A7H0LF31</accession>
<dbReference type="AlphaFoldDB" id="A0A7H0LF31"/>
<evidence type="ECO:0000313" key="3">
    <source>
        <dbReference type="Proteomes" id="UP000516148"/>
    </source>
</evidence>
<feature type="transmembrane region" description="Helical" evidence="1">
    <location>
        <begin position="229"/>
        <end position="252"/>
    </location>
</feature>
<evidence type="ECO:0000256" key="1">
    <source>
        <dbReference type="SAM" id="Phobius"/>
    </source>
</evidence>
<dbReference type="KEGG" id="spap:H3Z74_16185"/>
<feature type="transmembrane region" description="Helical" evidence="1">
    <location>
        <begin position="104"/>
        <end position="122"/>
    </location>
</feature>
<feature type="transmembrane region" description="Helical" evidence="1">
    <location>
        <begin position="167"/>
        <end position="185"/>
    </location>
</feature>
<feature type="transmembrane region" description="Helical" evidence="1">
    <location>
        <begin position="375"/>
        <end position="393"/>
    </location>
</feature>
<feature type="transmembrane region" description="Helical" evidence="1">
    <location>
        <begin position="272"/>
        <end position="292"/>
    </location>
</feature>
<keyword evidence="3" id="KW-1185">Reference proteome</keyword>
<keyword evidence="1" id="KW-0812">Transmembrane</keyword>
<sequence>MIKRVKSGLARILPSPRLLLQIIEQSFATIVVQALGAITTLSFVHLLPEHEYALFGLCIVSLNFIVISSDLGLGASMQFFWREAVRGGVAFPVRYRAILQLRTWFFGLSSLAGLSILGVMIARHGGTIPTIATLLGLVAVTGWLQVRSGMIVSLARLGLQLRRAYSAELAGSLARAALAGVGFLLLVRGAWFPLATMGATTLLTIFIARRGVDRSMFLVKGAPSEMKPVLGYVLSTMLGTVIFATQDILVYSLASLQGSSQVIAQTFALGRLAAIFVVISSVMANVVIPRIANLGSDGHAIRNGLLPPAIVGAGCLMLTLLAAAFSDQALFLLGKAYAGLHHELILALSAASLSLVAQMLGRFNRAMGWVKIETMIYLIHVVAIVGVGLSSSFTSTRAVLTFNLILSIFSFVEMLFITCVGLRSLKMHPKMPLA</sequence>
<name>A0A7H0LF31_9SPHN</name>
<feature type="transmembrane region" description="Helical" evidence="1">
    <location>
        <begin position="399"/>
        <end position="422"/>
    </location>
</feature>
<gene>
    <name evidence="2" type="ORF">H3Z74_16185</name>
</gene>
<evidence type="ECO:0008006" key="4">
    <source>
        <dbReference type="Google" id="ProtNLM"/>
    </source>
</evidence>
<keyword evidence="1" id="KW-0472">Membrane</keyword>
<feature type="transmembrane region" description="Helical" evidence="1">
    <location>
        <begin position="128"/>
        <end position="146"/>
    </location>
</feature>
<dbReference type="Proteomes" id="UP000516148">
    <property type="component" value="Chromosome"/>
</dbReference>
<feature type="transmembrane region" description="Helical" evidence="1">
    <location>
        <begin position="191"/>
        <end position="208"/>
    </location>
</feature>
<dbReference type="EMBL" id="CP061038">
    <property type="protein sequence ID" value="QNQ08284.1"/>
    <property type="molecule type" value="Genomic_DNA"/>
</dbReference>
<reference evidence="2 3" key="1">
    <citation type="submission" date="2020-09" db="EMBL/GenBank/DDBJ databases">
        <title>Sphingomonas sp., a new species isolated from pork steak.</title>
        <authorList>
            <person name="Heidler von Heilborn D."/>
        </authorList>
    </citation>
    <scope>NUCLEOTIDE SEQUENCE [LARGE SCALE GENOMIC DNA]</scope>
    <source>
        <strain evidence="3">S8-3T</strain>
    </source>
</reference>
<organism evidence="2 3">
    <name type="scientific">Sphingomonas alpina</name>
    <dbReference type="NCBI Taxonomy" id="653931"/>
    <lineage>
        <taxon>Bacteria</taxon>
        <taxon>Pseudomonadati</taxon>
        <taxon>Pseudomonadota</taxon>
        <taxon>Alphaproteobacteria</taxon>
        <taxon>Sphingomonadales</taxon>
        <taxon>Sphingomonadaceae</taxon>
        <taxon>Sphingomonas</taxon>
    </lineage>
</organism>
<feature type="transmembrane region" description="Helical" evidence="1">
    <location>
        <begin position="52"/>
        <end position="73"/>
    </location>
</feature>
<evidence type="ECO:0000313" key="2">
    <source>
        <dbReference type="EMBL" id="QNQ08284.1"/>
    </source>
</evidence>
<dbReference type="RefSeq" id="WP_187760612.1">
    <property type="nucleotide sequence ID" value="NZ_CP061038.1"/>
</dbReference>
<protein>
    <recommendedName>
        <fullName evidence="4">Oligosaccharide flippase family protein</fullName>
    </recommendedName>
</protein>
<feature type="transmembrane region" description="Helical" evidence="1">
    <location>
        <begin position="344"/>
        <end position="363"/>
    </location>
</feature>
<keyword evidence="1" id="KW-1133">Transmembrane helix</keyword>
<feature type="transmembrane region" description="Helical" evidence="1">
    <location>
        <begin position="27"/>
        <end position="46"/>
    </location>
</feature>
<proteinExistence type="predicted"/>
<feature type="transmembrane region" description="Helical" evidence="1">
    <location>
        <begin position="304"/>
        <end position="324"/>
    </location>
</feature>